<keyword evidence="1" id="KW-1133">Transmembrane helix</keyword>
<evidence type="ECO:0000313" key="3">
    <source>
        <dbReference type="Proteomes" id="UP001494902"/>
    </source>
</evidence>
<comment type="caution">
    <text evidence="2">The sequence shown here is derived from an EMBL/GenBank/DDBJ whole genome shotgun (WGS) entry which is preliminary data.</text>
</comment>
<feature type="transmembrane region" description="Helical" evidence="1">
    <location>
        <begin position="68"/>
        <end position="87"/>
    </location>
</feature>
<gene>
    <name evidence="2" type="ORF">WIS52_30865</name>
</gene>
<sequence>MIPFPWAAWAVNLGVTAVAVALLMAAALAIGVRRGRHDGVDVVWGLGFVVIALVSVSTAARFDPSGEAWRRWLVVALVALWGLRLAWHVERRNRGRPEDRRYAALLAKAPGSPVAYAARTVYLTQGAVMWVVSLPVQLAMYGSAATWWGYLVTALGVLVWAAGFTFESVGDAQLARFTADPANRGRVMDQGLWRFTRHPNYFGDACVWWGLGLLALHRPAGLIGLVGVAVITINLVRGTGAALLERDITDRRPGYADYVHRTSGFLPRPPRTGA</sequence>
<feature type="transmembrane region" description="Helical" evidence="1">
    <location>
        <begin position="147"/>
        <end position="166"/>
    </location>
</feature>
<keyword evidence="1" id="KW-0472">Membrane</keyword>
<dbReference type="Proteomes" id="UP001494902">
    <property type="component" value="Unassembled WGS sequence"/>
</dbReference>
<feature type="transmembrane region" description="Helical" evidence="1">
    <location>
        <begin position="42"/>
        <end position="62"/>
    </location>
</feature>
<proteinExistence type="predicted"/>
<dbReference type="PANTHER" id="PTHR32251:SF17">
    <property type="entry name" value="STEROID 5-ALPHA REDUCTASE C-TERMINAL DOMAIN-CONTAINING PROTEIN"/>
    <property type="match status" value="1"/>
</dbReference>
<evidence type="ECO:0000256" key="1">
    <source>
        <dbReference type="SAM" id="Phobius"/>
    </source>
</evidence>
<dbReference type="InterPro" id="IPR010721">
    <property type="entry name" value="UstE-like"/>
</dbReference>
<accession>A0ABV1KKB6</accession>
<reference evidence="2 3" key="1">
    <citation type="submission" date="2024-03" db="EMBL/GenBank/DDBJ databases">
        <title>Draft genome sequence of Pseudonocardia nematodicida JCM 31783.</title>
        <authorList>
            <person name="Butdee W."/>
            <person name="Duangmal K."/>
        </authorList>
    </citation>
    <scope>NUCLEOTIDE SEQUENCE [LARGE SCALE GENOMIC DNA]</scope>
    <source>
        <strain evidence="2 3">JCM 31783</strain>
    </source>
</reference>
<keyword evidence="1" id="KW-0812">Transmembrane</keyword>
<dbReference type="RefSeq" id="WP_349301956.1">
    <property type="nucleotide sequence ID" value="NZ_JBEDNQ010000018.1"/>
</dbReference>
<feature type="transmembrane region" description="Helical" evidence="1">
    <location>
        <begin position="222"/>
        <end position="244"/>
    </location>
</feature>
<evidence type="ECO:0000313" key="2">
    <source>
        <dbReference type="EMBL" id="MEQ3554888.1"/>
    </source>
</evidence>
<organism evidence="2 3">
    <name type="scientific">Pseudonocardia nematodicida</name>
    <dbReference type="NCBI Taxonomy" id="1206997"/>
    <lineage>
        <taxon>Bacteria</taxon>
        <taxon>Bacillati</taxon>
        <taxon>Actinomycetota</taxon>
        <taxon>Actinomycetes</taxon>
        <taxon>Pseudonocardiales</taxon>
        <taxon>Pseudonocardiaceae</taxon>
        <taxon>Pseudonocardia</taxon>
    </lineage>
</organism>
<feature type="transmembrane region" description="Helical" evidence="1">
    <location>
        <begin position="6"/>
        <end position="30"/>
    </location>
</feature>
<protein>
    <submittedName>
        <fullName evidence="2">DUF1295 domain-containing protein</fullName>
    </submittedName>
</protein>
<dbReference type="PROSITE" id="PS50244">
    <property type="entry name" value="S5A_REDUCTASE"/>
    <property type="match status" value="1"/>
</dbReference>
<name>A0ABV1KKB6_9PSEU</name>
<dbReference type="PANTHER" id="PTHR32251">
    <property type="entry name" value="3-OXO-5-ALPHA-STEROID 4-DEHYDROGENASE"/>
    <property type="match status" value="1"/>
</dbReference>
<dbReference type="EMBL" id="JBEDNQ010000018">
    <property type="protein sequence ID" value="MEQ3554888.1"/>
    <property type="molecule type" value="Genomic_DNA"/>
</dbReference>
<dbReference type="Gene3D" id="1.20.120.1630">
    <property type="match status" value="1"/>
</dbReference>
<keyword evidence="3" id="KW-1185">Reference proteome</keyword>
<dbReference type="Pfam" id="PF06966">
    <property type="entry name" value="DUF1295"/>
    <property type="match status" value="1"/>
</dbReference>